<evidence type="ECO:0000313" key="9">
    <source>
        <dbReference type="Proteomes" id="UP000242474"/>
    </source>
</evidence>
<dbReference type="Pfam" id="PF11754">
    <property type="entry name" value="Velvet"/>
    <property type="match status" value="1"/>
</dbReference>
<dbReference type="OrthoDB" id="5599552at2759"/>
<dbReference type="InterPro" id="IPR037525">
    <property type="entry name" value="Velvet_dom"/>
</dbReference>
<dbReference type="Proteomes" id="UP000242474">
    <property type="component" value="Unassembled WGS sequence"/>
</dbReference>
<evidence type="ECO:0000256" key="2">
    <source>
        <dbReference type="ARBA" id="ARBA00022969"/>
    </source>
</evidence>
<protein>
    <recommendedName>
        <fullName evidence="7">Velvet domain-containing protein</fullName>
    </recommendedName>
</protein>
<reference evidence="8 9" key="1">
    <citation type="journal article" date="2015" name="Genome Biol. Evol.">
        <title>Phylogenomic analyses indicate that early fungi evolved digesting cell walls of algal ancestors of land plants.</title>
        <authorList>
            <person name="Chang Y."/>
            <person name="Wang S."/>
            <person name="Sekimoto S."/>
            <person name="Aerts A.L."/>
            <person name="Choi C."/>
            <person name="Clum A."/>
            <person name="LaButti K.M."/>
            <person name="Lindquist E.A."/>
            <person name="Yee Ngan C."/>
            <person name="Ohm R.A."/>
            <person name="Salamov A.A."/>
            <person name="Grigoriev I.V."/>
            <person name="Spatafora J.W."/>
            <person name="Berbee M.L."/>
        </authorList>
    </citation>
    <scope>NUCLEOTIDE SEQUENCE [LARGE SCALE GENOMIC DNA]</scope>
    <source>
        <strain evidence="8 9">NRRL 1564</strain>
    </source>
</reference>
<feature type="domain" description="Velvet" evidence="7">
    <location>
        <begin position="6"/>
        <end position="207"/>
    </location>
</feature>
<dbReference type="GO" id="GO:0030435">
    <property type="term" value="P:sporulation resulting in formation of a cellular spore"/>
    <property type="evidence" value="ECO:0007669"/>
    <property type="project" value="UniProtKB-KW"/>
</dbReference>
<sequence>MSTSYWSQYSHMLTIVQQPKRARSMGPGERDRRPVDPCPIVKLTIIRHDGIEDEKMLWEHTFVMHATLFDESGTIERMTGRSVAATTSENTSNADRQASGAADGSYEQIGLGTLVSSAHHVRDLDDKQGCFFCFPDIRVRHPGSYRLRFSLLQLPHTNREATESTRILCNVLSEPFYVYSPKDFPGVDESTALTKKLALQGVGIPIRNKGRLRYGNSGREGSSQLN</sequence>
<dbReference type="InterPro" id="IPR021740">
    <property type="entry name" value="Velvet"/>
</dbReference>
<dbReference type="GO" id="GO:0005634">
    <property type="term" value="C:nucleus"/>
    <property type="evidence" value="ECO:0007669"/>
    <property type="project" value="UniProtKB-SubCell"/>
</dbReference>
<dbReference type="STRING" id="763665.A0A2G5B268"/>
<proteinExistence type="predicted"/>
<dbReference type="EMBL" id="KZ303548">
    <property type="protein sequence ID" value="PIA13094.1"/>
    <property type="molecule type" value="Genomic_DNA"/>
</dbReference>
<accession>A0A2G5B268</accession>
<dbReference type="InterPro" id="IPR038491">
    <property type="entry name" value="Velvet_dom_sf"/>
</dbReference>
<dbReference type="AlphaFoldDB" id="A0A2G5B268"/>
<evidence type="ECO:0000259" key="7">
    <source>
        <dbReference type="PROSITE" id="PS51821"/>
    </source>
</evidence>
<keyword evidence="5" id="KW-0539">Nucleus</keyword>
<organism evidence="8 9">
    <name type="scientific">Coemansia reversa (strain ATCC 12441 / NRRL 1564)</name>
    <dbReference type="NCBI Taxonomy" id="763665"/>
    <lineage>
        <taxon>Eukaryota</taxon>
        <taxon>Fungi</taxon>
        <taxon>Fungi incertae sedis</taxon>
        <taxon>Zoopagomycota</taxon>
        <taxon>Kickxellomycotina</taxon>
        <taxon>Kickxellomycetes</taxon>
        <taxon>Kickxellales</taxon>
        <taxon>Kickxellaceae</taxon>
        <taxon>Coemansia</taxon>
    </lineage>
</organism>
<evidence type="ECO:0000256" key="4">
    <source>
        <dbReference type="ARBA" id="ARBA00023163"/>
    </source>
</evidence>
<gene>
    <name evidence="8" type="ORF">COEREDRAFT_94772</name>
</gene>
<keyword evidence="9" id="KW-1185">Reference proteome</keyword>
<feature type="compositionally biased region" description="Polar residues" evidence="6">
    <location>
        <begin position="84"/>
        <end position="96"/>
    </location>
</feature>
<evidence type="ECO:0000313" key="8">
    <source>
        <dbReference type="EMBL" id="PIA13094.1"/>
    </source>
</evidence>
<dbReference type="Gene3D" id="2.60.40.3960">
    <property type="entry name" value="Velvet domain"/>
    <property type="match status" value="1"/>
</dbReference>
<dbReference type="PANTHER" id="PTHR33572:SF17">
    <property type="entry name" value="SEXUAL DEVELOPMENT REGULATOR VELC"/>
    <property type="match status" value="1"/>
</dbReference>
<evidence type="ECO:0000256" key="1">
    <source>
        <dbReference type="ARBA" id="ARBA00004123"/>
    </source>
</evidence>
<dbReference type="PROSITE" id="PS51821">
    <property type="entry name" value="VELVET"/>
    <property type="match status" value="1"/>
</dbReference>
<evidence type="ECO:0000256" key="6">
    <source>
        <dbReference type="SAM" id="MobiDB-lite"/>
    </source>
</evidence>
<keyword evidence="3" id="KW-0805">Transcription regulation</keyword>
<comment type="subcellular location">
    <subcellularLocation>
        <location evidence="1">Nucleus</location>
    </subcellularLocation>
</comment>
<keyword evidence="2" id="KW-0749">Sporulation</keyword>
<keyword evidence="4" id="KW-0804">Transcription</keyword>
<name>A0A2G5B268_COERN</name>
<evidence type="ECO:0000256" key="3">
    <source>
        <dbReference type="ARBA" id="ARBA00023015"/>
    </source>
</evidence>
<evidence type="ECO:0000256" key="5">
    <source>
        <dbReference type="ARBA" id="ARBA00023242"/>
    </source>
</evidence>
<dbReference type="PANTHER" id="PTHR33572">
    <property type="entry name" value="SPORE DEVELOPMENT REGULATOR VOSA"/>
    <property type="match status" value="1"/>
</dbReference>
<feature type="region of interest" description="Disordered" evidence="6">
    <location>
        <begin position="82"/>
        <end position="102"/>
    </location>
</feature>